<organism evidence="1 2">
    <name type="scientific">Acanthamoeba polyphaga mimivirus Kroon</name>
    <dbReference type="NCBI Taxonomy" id="3069720"/>
    <lineage>
        <taxon>Viruses</taxon>
        <taxon>Varidnaviria</taxon>
        <taxon>Bamfordvirae</taxon>
        <taxon>Nucleocytoviricota</taxon>
        <taxon>Megaviricetes</taxon>
        <taxon>Imitervirales</taxon>
        <taxon>Mimiviridae</taxon>
        <taxon>Megamimivirinae</taxon>
        <taxon>Mimivirus</taxon>
        <taxon>Mimivirus lagoaense</taxon>
    </lineage>
</organism>
<dbReference type="EMBL" id="KM982402">
    <property type="protein sequence ID" value="AKI80438.1"/>
    <property type="molecule type" value="Genomic_DNA"/>
</dbReference>
<proteinExistence type="predicted"/>
<reference evidence="1 2" key="1">
    <citation type="submission" date="2014-10" db="EMBL/GenBank/DDBJ databases">
        <title>Pan-genome analysis of Brazilian lineage A amoebal mimiviruses.</title>
        <authorList>
            <person name="Assis F.L."/>
            <person name="Abrahao J.S."/>
            <person name="Kroon E.G."/>
            <person name="Dornas F.P."/>
            <person name="Andrade K.R."/>
            <person name="Borato P.V.M."/>
            <person name="Pilotto M.R."/>
            <person name="Benamar S."/>
            <person name="LaScola B."/>
            <person name="Colson P."/>
        </authorList>
    </citation>
    <scope>NUCLEOTIDE SEQUENCE [LARGE SCALE GENOMIC DNA]</scope>
    <source>
        <strain evidence="1 2">Kroon</strain>
    </source>
</reference>
<evidence type="ECO:0000313" key="1">
    <source>
        <dbReference type="EMBL" id="AKI80438.1"/>
    </source>
</evidence>
<keyword evidence="2" id="KW-1185">Reference proteome</keyword>
<name>A0A0G2Y3R7_9VIRU</name>
<dbReference type="Proteomes" id="UP000240461">
    <property type="component" value="Segment"/>
</dbReference>
<evidence type="ECO:0000313" key="2">
    <source>
        <dbReference type="Proteomes" id="UP000240461"/>
    </source>
</evidence>
<accession>A0A0G2Y3R7</accession>
<dbReference type="KEGG" id="vg:80514236"/>
<protein>
    <submittedName>
        <fullName evidence="1">Uncharacterized protein</fullName>
    </submittedName>
</protein>
<sequence>MNIPGIYYDSMCQELSVKNITRWNTGDNTVSSNSNEIRSHASIAYFKWIEDGIDTLDPLYNPIVKVFRKYHGDLTDRLTSIIESSIWLCNFHGIINPIDVIKLCGSVKSTTSVSFQKYIETNRRLRSILVDILFSSVYMTSEGIKNIFNEIDKLIETLSHTKSQYKFKSCNCNQQISKKRNFIEIYTTPSFLEPKIIVQPPDVKFPLSFPTKKPRFYQEQSVQQPTIKQPIIKELTTRIPSVPEILHAVRELDLNYTESSCSEC</sequence>